<feature type="transmembrane region" description="Helical" evidence="13">
    <location>
        <begin position="88"/>
        <end position="107"/>
    </location>
</feature>
<dbReference type="STRING" id="670386.D3BMN9"/>
<dbReference type="PANTHER" id="PTHR24092">
    <property type="entry name" value="PROBABLE PHOSPHOLIPID-TRANSPORTING ATPASE"/>
    <property type="match status" value="1"/>
</dbReference>
<evidence type="ECO:0008006" key="18">
    <source>
        <dbReference type="Google" id="ProtNLM"/>
    </source>
</evidence>
<evidence type="ECO:0000313" key="16">
    <source>
        <dbReference type="EMBL" id="EFA77251.1"/>
    </source>
</evidence>
<keyword evidence="6" id="KW-0479">Metal-binding</keyword>
<organism evidence="16 17">
    <name type="scientific">Heterostelium pallidum (strain ATCC 26659 / Pp 5 / PN500)</name>
    <name type="common">Cellular slime mold</name>
    <name type="synonym">Polysphondylium pallidum</name>
    <dbReference type="NCBI Taxonomy" id="670386"/>
    <lineage>
        <taxon>Eukaryota</taxon>
        <taxon>Amoebozoa</taxon>
        <taxon>Evosea</taxon>
        <taxon>Eumycetozoa</taxon>
        <taxon>Dictyostelia</taxon>
        <taxon>Acytosteliales</taxon>
        <taxon>Acytosteliaceae</taxon>
        <taxon>Heterostelium</taxon>
    </lineage>
</organism>
<dbReference type="InterPro" id="IPR008250">
    <property type="entry name" value="ATPase_P-typ_transduc_dom_A_sf"/>
</dbReference>
<evidence type="ECO:0000256" key="12">
    <source>
        <dbReference type="ARBA" id="ARBA00023136"/>
    </source>
</evidence>
<dbReference type="PANTHER" id="PTHR24092:SF180">
    <property type="entry name" value="PHOSPHOLIPID-TRANSPORTING ATPASE DNF1-RELATED"/>
    <property type="match status" value="1"/>
</dbReference>
<keyword evidence="12 13" id="KW-0472">Membrane</keyword>
<evidence type="ECO:0000256" key="7">
    <source>
        <dbReference type="ARBA" id="ARBA00022741"/>
    </source>
</evidence>
<keyword evidence="8" id="KW-0067">ATP-binding</keyword>
<keyword evidence="9" id="KW-0460">Magnesium</keyword>
<dbReference type="GeneID" id="31367929"/>
<comment type="caution">
    <text evidence="16">The sequence shown here is derived from an EMBL/GenBank/DDBJ whole genome shotgun (WGS) entry which is preliminary data.</text>
</comment>
<comment type="subcellular location">
    <subcellularLocation>
        <location evidence="2">Cell membrane</location>
    </subcellularLocation>
    <subcellularLocation>
        <location evidence="1">Membrane</location>
        <topology evidence="1">Multi-pass membrane protein</topology>
    </subcellularLocation>
</comment>
<evidence type="ECO:0000256" key="13">
    <source>
        <dbReference type="SAM" id="Phobius"/>
    </source>
</evidence>
<dbReference type="Proteomes" id="UP000001396">
    <property type="component" value="Unassembled WGS sequence"/>
</dbReference>
<dbReference type="GO" id="GO:0046872">
    <property type="term" value="F:metal ion binding"/>
    <property type="evidence" value="ECO:0007669"/>
    <property type="project" value="UniProtKB-KW"/>
</dbReference>
<dbReference type="SUPFAM" id="SSF81665">
    <property type="entry name" value="Calcium ATPase, transmembrane domain M"/>
    <property type="match status" value="1"/>
</dbReference>
<gene>
    <name evidence="16" type="ORF">PPL_12462</name>
</gene>
<evidence type="ECO:0000256" key="5">
    <source>
        <dbReference type="ARBA" id="ARBA00022692"/>
    </source>
</evidence>
<evidence type="ECO:0000259" key="15">
    <source>
        <dbReference type="Pfam" id="PF16209"/>
    </source>
</evidence>
<keyword evidence="17" id="KW-1185">Reference proteome</keyword>
<evidence type="ECO:0000256" key="11">
    <source>
        <dbReference type="ARBA" id="ARBA00022989"/>
    </source>
</evidence>
<dbReference type="FunFam" id="2.70.150.10:FF:000021">
    <property type="entry name" value="Phospholipid-transporting ATPase"/>
    <property type="match status" value="1"/>
</dbReference>
<dbReference type="GO" id="GO:0005886">
    <property type="term" value="C:plasma membrane"/>
    <property type="evidence" value="ECO:0007669"/>
    <property type="project" value="UniProtKB-SubCell"/>
</dbReference>
<dbReference type="RefSeq" id="XP_020429380.1">
    <property type="nucleotide sequence ID" value="XM_020583193.1"/>
</dbReference>
<dbReference type="InterPro" id="IPR023298">
    <property type="entry name" value="ATPase_P-typ_TM_dom_sf"/>
</dbReference>
<evidence type="ECO:0000256" key="6">
    <source>
        <dbReference type="ARBA" id="ARBA00022723"/>
    </source>
</evidence>
<keyword evidence="5 13" id="KW-0812">Transmembrane</keyword>
<reference evidence="16 17" key="1">
    <citation type="journal article" date="2011" name="Genome Res.">
        <title>Phylogeny-wide analysis of social amoeba genomes highlights ancient origins for complex intercellular communication.</title>
        <authorList>
            <person name="Heidel A.J."/>
            <person name="Lawal H.M."/>
            <person name="Felder M."/>
            <person name="Schilde C."/>
            <person name="Helps N.R."/>
            <person name="Tunggal B."/>
            <person name="Rivero F."/>
            <person name="John U."/>
            <person name="Schleicher M."/>
            <person name="Eichinger L."/>
            <person name="Platzer M."/>
            <person name="Noegel A.A."/>
            <person name="Schaap P."/>
            <person name="Gloeckner G."/>
        </authorList>
    </citation>
    <scope>NUCLEOTIDE SEQUENCE [LARGE SCALE GENOMIC DNA]</scope>
    <source>
        <strain evidence="17">ATCC 26659 / Pp 5 / PN500</strain>
    </source>
</reference>
<sequence>MTIINNSNDGTISQITKRFKRKKESSQRKIEIDCNKNSSIDCNNNNIEHQQQQQQQPTKYISNWISTTKYTILTFIPKNLFEQFRRVANLYFLFILIISYTPVSPVAPGPSTINLGIVLLINAVKEAYEDFRRYQSDKRINYQSTKVIRNSKLIDIFWKDLEVGDVVRVDSDEQFPADLVLLSSSSESPGMCYVETSNLDGESNLKSKQSLVETNNLKSVEDFIGAKLLIEYETPSHLLNKFDGRITINNEDTLPLNVEQLLVRGTQLKNTKWIYGVVVYTGHETKYMLNTMATPSKKNLYICCIVFHDRSNITVCHDGDCQSFPGDFNQSR</sequence>
<accession>D3BMN9</accession>
<dbReference type="OMA" id="YEQFHHL"/>
<dbReference type="GO" id="GO:0045332">
    <property type="term" value="P:phospholipid translocation"/>
    <property type="evidence" value="ECO:0007669"/>
    <property type="project" value="TreeGrafter"/>
</dbReference>
<dbReference type="Gene3D" id="2.70.150.10">
    <property type="entry name" value="Calcium-transporting ATPase, cytoplasmic transduction domain A"/>
    <property type="match status" value="1"/>
</dbReference>
<evidence type="ECO:0000256" key="10">
    <source>
        <dbReference type="ARBA" id="ARBA00022967"/>
    </source>
</evidence>
<protein>
    <recommendedName>
        <fullName evidence="18">P-type ATPase N-terminal domain-containing protein</fullName>
    </recommendedName>
</protein>
<dbReference type="GO" id="GO:0005524">
    <property type="term" value="F:ATP binding"/>
    <property type="evidence" value="ECO:0007669"/>
    <property type="project" value="UniProtKB-KW"/>
</dbReference>
<dbReference type="AlphaFoldDB" id="D3BMN9"/>
<evidence type="ECO:0000256" key="3">
    <source>
        <dbReference type="ARBA" id="ARBA00022448"/>
    </source>
</evidence>
<evidence type="ECO:0000256" key="8">
    <source>
        <dbReference type="ARBA" id="ARBA00022840"/>
    </source>
</evidence>
<keyword evidence="11 13" id="KW-1133">Transmembrane helix</keyword>
<feature type="domain" description="P-type ATPase A" evidence="14">
    <location>
        <begin position="143"/>
        <end position="270"/>
    </location>
</feature>
<name>D3BMN9_HETP5</name>
<keyword evidence="3" id="KW-0813">Transport</keyword>
<proteinExistence type="predicted"/>
<evidence type="ECO:0000313" key="17">
    <source>
        <dbReference type="Proteomes" id="UP000001396"/>
    </source>
</evidence>
<dbReference type="GO" id="GO:0140326">
    <property type="term" value="F:ATPase-coupled intramembrane lipid transporter activity"/>
    <property type="evidence" value="ECO:0007669"/>
    <property type="project" value="TreeGrafter"/>
</dbReference>
<feature type="domain" description="P-type ATPase N-terminal" evidence="15">
    <location>
        <begin position="50"/>
        <end position="108"/>
    </location>
</feature>
<evidence type="ECO:0000256" key="4">
    <source>
        <dbReference type="ARBA" id="ARBA00022475"/>
    </source>
</evidence>
<keyword evidence="7" id="KW-0547">Nucleotide-binding</keyword>
<evidence type="ECO:0000256" key="1">
    <source>
        <dbReference type="ARBA" id="ARBA00004141"/>
    </source>
</evidence>
<dbReference type="InterPro" id="IPR032631">
    <property type="entry name" value="P-type_ATPase_N"/>
</dbReference>
<keyword evidence="4" id="KW-1003">Cell membrane</keyword>
<dbReference type="EMBL" id="ADBJ01000043">
    <property type="protein sequence ID" value="EFA77251.1"/>
    <property type="molecule type" value="Genomic_DNA"/>
</dbReference>
<dbReference type="Pfam" id="PF16209">
    <property type="entry name" value="PhoLip_ATPase_N"/>
    <property type="match status" value="1"/>
</dbReference>
<evidence type="ECO:0000259" key="14">
    <source>
        <dbReference type="Pfam" id="PF00122"/>
    </source>
</evidence>
<evidence type="ECO:0000256" key="9">
    <source>
        <dbReference type="ARBA" id="ARBA00022842"/>
    </source>
</evidence>
<dbReference type="SUPFAM" id="SSF81653">
    <property type="entry name" value="Calcium ATPase, transduction domain A"/>
    <property type="match status" value="1"/>
</dbReference>
<dbReference type="InterPro" id="IPR059000">
    <property type="entry name" value="ATPase_P-type_domA"/>
</dbReference>
<dbReference type="InParanoid" id="D3BMN9"/>
<keyword evidence="10" id="KW-1278">Translocase</keyword>
<dbReference type="Pfam" id="PF00122">
    <property type="entry name" value="E1-E2_ATPase"/>
    <property type="match status" value="1"/>
</dbReference>
<evidence type="ECO:0000256" key="2">
    <source>
        <dbReference type="ARBA" id="ARBA00004236"/>
    </source>
</evidence>